<gene>
    <name evidence="2" type="ORF">UFOPK2958_01061</name>
</gene>
<dbReference type="PANTHER" id="PTHR30005">
    <property type="entry name" value="EXOPOLYPHOSPHATASE"/>
    <property type="match status" value="1"/>
</dbReference>
<organism evidence="2">
    <name type="scientific">freshwater metagenome</name>
    <dbReference type="NCBI Taxonomy" id="449393"/>
    <lineage>
        <taxon>unclassified sequences</taxon>
        <taxon>metagenomes</taxon>
        <taxon>ecological metagenomes</taxon>
    </lineage>
</organism>
<reference evidence="2" key="1">
    <citation type="submission" date="2020-05" db="EMBL/GenBank/DDBJ databases">
        <authorList>
            <person name="Chiriac C."/>
            <person name="Salcher M."/>
            <person name="Ghai R."/>
            <person name="Kavagutti S V."/>
        </authorList>
    </citation>
    <scope>NUCLEOTIDE SEQUENCE</scope>
</reference>
<protein>
    <submittedName>
        <fullName evidence="2">Unannotated protein</fullName>
    </submittedName>
</protein>
<dbReference type="AlphaFoldDB" id="A0A6J6X2K1"/>
<dbReference type="Gene3D" id="3.30.420.40">
    <property type="match status" value="1"/>
</dbReference>
<evidence type="ECO:0000313" key="2">
    <source>
        <dbReference type="EMBL" id="CAB4789476.1"/>
    </source>
</evidence>
<dbReference type="CDD" id="cd24054">
    <property type="entry name" value="ASKHA_NBD_AaPPX-GppA_MtPPX2-like"/>
    <property type="match status" value="1"/>
</dbReference>
<sequence>MKSVAVIDCGTNSTRILIVDADGRTLAREMTITRLGEGVAQTGILSDAALDRVFTCLTHYRSIMDSFGVSEGKLVATSAARDAANGPEFLARCEAITGITPALLSGEEEATASYIGATADLAASSQPVMIIDIGGGSTELACRVNGAMVAFSMQLGCVRVSEAAFHQPTVTSDEADVARTMIAREIDRMFAAVPTFGELVGAVRLVGLAGTVATVAQMDAGISEYDRNAVHHRILHRSDVQRWYETLAAETASERLLHAGMVPGREDVLVGGLLVLDAVMARFGISELLSSECDILDGVAAQLQGRA</sequence>
<proteinExistence type="predicted"/>
<dbReference type="InterPro" id="IPR050273">
    <property type="entry name" value="GppA/Ppx_hydrolase"/>
</dbReference>
<dbReference type="InterPro" id="IPR043129">
    <property type="entry name" value="ATPase_NBD"/>
</dbReference>
<dbReference type="GO" id="GO:0016462">
    <property type="term" value="F:pyrophosphatase activity"/>
    <property type="evidence" value="ECO:0007669"/>
    <property type="project" value="TreeGrafter"/>
</dbReference>
<accession>A0A6J6X2K1</accession>
<dbReference type="EMBL" id="CAFAAB010000127">
    <property type="protein sequence ID" value="CAB4789476.1"/>
    <property type="molecule type" value="Genomic_DNA"/>
</dbReference>
<dbReference type="PANTHER" id="PTHR30005:SF13">
    <property type="entry name" value="EXOPOLYPHOSPHATASE 2"/>
    <property type="match status" value="1"/>
</dbReference>
<dbReference type="Pfam" id="PF02541">
    <property type="entry name" value="Ppx-GppA"/>
    <property type="match status" value="1"/>
</dbReference>
<dbReference type="InterPro" id="IPR003695">
    <property type="entry name" value="Ppx_GppA_N"/>
</dbReference>
<dbReference type="SUPFAM" id="SSF53067">
    <property type="entry name" value="Actin-like ATPase domain"/>
    <property type="match status" value="2"/>
</dbReference>
<evidence type="ECO:0000259" key="1">
    <source>
        <dbReference type="Pfam" id="PF02541"/>
    </source>
</evidence>
<name>A0A6J6X2K1_9ZZZZ</name>
<dbReference type="Gene3D" id="3.30.420.150">
    <property type="entry name" value="Exopolyphosphatase. Domain 2"/>
    <property type="match status" value="1"/>
</dbReference>
<feature type="domain" description="Ppx/GppA phosphatase N-terminal" evidence="1">
    <location>
        <begin position="24"/>
        <end position="299"/>
    </location>
</feature>